<reference evidence="4" key="1">
    <citation type="journal article" date="2014" name="Front. Microbiol.">
        <title>High frequency of phylogenetically diverse reductive dehalogenase-homologous genes in deep subseafloor sedimentary metagenomes.</title>
        <authorList>
            <person name="Kawai M."/>
            <person name="Futagami T."/>
            <person name="Toyoda A."/>
            <person name="Takaki Y."/>
            <person name="Nishi S."/>
            <person name="Hori S."/>
            <person name="Arai W."/>
            <person name="Tsubouchi T."/>
            <person name="Morono Y."/>
            <person name="Uchiyama I."/>
            <person name="Ito T."/>
            <person name="Fujiyama A."/>
            <person name="Inagaki F."/>
            <person name="Takami H."/>
        </authorList>
    </citation>
    <scope>NUCLEOTIDE SEQUENCE</scope>
    <source>
        <strain evidence="4">Expedition CK06-06</strain>
    </source>
</reference>
<dbReference type="InterPro" id="IPR014039">
    <property type="entry name" value="Transl_elong_EFTs/EF1B_dimer"/>
</dbReference>
<accession>X1HLZ3</accession>
<feature type="domain" description="Translation elongation factor EFTs/EF1B dimerisation" evidence="3">
    <location>
        <begin position="21"/>
        <end position="90"/>
    </location>
</feature>
<dbReference type="SUPFAM" id="SSF54713">
    <property type="entry name" value="Elongation factor Ts (EF-Ts), dimerisation domain"/>
    <property type="match status" value="1"/>
</dbReference>
<dbReference type="AlphaFoldDB" id="X1HLZ3"/>
<dbReference type="EMBL" id="BARU01019887">
    <property type="protein sequence ID" value="GAH58055.1"/>
    <property type="molecule type" value="Genomic_DNA"/>
</dbReference>
<sequence length="90" mass="10111">MEKAIEYLRKKGINAASSKLNRQALNGKIGSYIHLYGKIGVLVEVNCETDFVADTDNFKEFVKDITMQITASDPKYISREEVPKSIIGKE</sequence>
<evidence type="ECO:0000313" key="4">
    <source>
        <dbReference type="EMBL" id="GAH58055.1"/>
    </source>
</evidence>
<gene>
    <name evidence="4" type="ORF">S03H2_32720</name>
</gene>
<proteinExistence type="inferred from homology"/>
<dbReference type="PANTHER" id="PTHR11741">
    <property type="entry name" value="ELONGATION FACTOR TS"/>
    <property type="match status" value="1"/>
</dbReference>
<keyword evidence="2" id="KW-0648">Protein biosynthesis</keyword>
<name>X1HLZ3_9ZZZZ</name>
<dbReference type="InterPro" id="IPR001816">
    <property type="entry name" value="Transl_elong_EFTs/EF1B"/>
</dbReference>
<dbReference type="Gene3D" id="3.30.479.20">
    <property type="entry name" value="Elongation factor Ts, dimerisation domain"/>
    <property type="match status" value="1"/>
</dbReference>
<dbReference type="GO" id="GO:0003746">
    <property type="term" value="F:translation elongation factor activity"/>
    <property type="evidence" value="ECO:0007669"/>
    <property type="project" value="UniProtKB-KW"/>
</dbReference>
<evidence type="ECO:0000256" key="1">
    <source>
        <dbReference type="ARBA" id="ARBA00022768"/>
    </source>
</evidence>
<feature type="non-terminal residue" evidence="4">
    <location>
        <position position="90"/>
    </location>
</feature>
<protein>
    <recommendedName>
        <fullName evidence="3">Translation elongation factor EFTs/EF1B dimerisation domain-containing protein</fullName>
    </recommendedName>
</protein>
<keyword evidence="1" id="KW-0251">Elongation factor</keyword>
<evidence type="ECO:0000256" key="2">
    <source>
        <dbReference type="ARBA" id="ARBA00022917"/>
    </source>
</evidence>
<organism evidence="4">
    <name type="scientific">marine sediment metagenome</name>
    <dbReference type="NCBI Taxonomy" id="412755"/>
    <lineage>
        <taxon>unclassified sequences</taxon>
        <taxon>metagenomes</taxon>
        <taxon>ecological metagenomes</taxon>
    </lineage>
</organism>
<dbReference type="PANTHER" id="PTHR11741:SF0">
    <property type="entry name" value="ELONGATION FACTOR TS, MITOCHONDRIAL"/>
    <property type="match status" value="1"/>
</dbReference>
<evidence type="ECO:0000259" key="3">
    <source>
        <dbReference type="Pfam" id="PF00889"/>
    </source>
</evidence>
<dbReference type="Pfam" id="PF00889">
    <property type="entry name" value="EF_TS"/>
    <property type="match status" value="1"/>
</dbReference>
<dbReference type="InterPro" id="IPR036402">
    <property type="entry name" value="EF-Ts_dimer_sf"/>
</dbReference>
<dbReference type="HAMAP" id="MF_00050">
    <property type="entry name" value="EF_Ts"/>
    <property type="match status" value="1"/>
</dbReference>
<comment type="caution">
    <text evidence="4">The sequence shown here is derived from an EMBL/GenBank/DDBJ whole genome shotgun (WGS) entry which is preliminary data.</text>
</comment>